<comment type="similarity">
    <text evidence="2 9">Belongs to the eIF-2B alpha/beta/delta subunits family.</text>
</comment>
<dbReference type="AlphaFoldDB" id="J3NF26"/>
<dbReference type="Proteomes" id="UP000006038">
    <property type="component" value="Chromosome 12"/>
</dbReference>
<evidence type="ECO:0000313" key="10">
    <source>
        <dbReference type="EnsemblPlants" id="OB12G25840.1"/>
    </source>
</evidence>
<dbReference type="GO" id="GO:0003743">
    <property type="term" value="F:translation initiation factor activity"/>
    <property type="evidence" value="ECO:0007669"/>
    <property type="project" value="UniProtKB-KW"/>
</dbReference>
<evidence type="ECO:0000256" key="1">
    <source>
        <dbReference type="ARBA" id="ARBA00004514"/>
    </source>
</evidence>
<keyword evidence="5" id="KW-0648">Protein biosynthesis</keyword>
<dbReference type="STRING" id="4533.J3NF26"/>
<keyword evidence="3" id="KW-0963">Cytoplasm</keyword>
<evidence type="ECO:0000256" key="9">
    <source>
        <dbReference type="RuleBase" id="RU003814"/>
    </source>
</evidence>
<sequence>MIFDHAHKLGKKFHIILVDSCLNYEGQALLNRLVAKGISCTYTYINAISYIMHEVTRVLLGASSILSNGAVYSRVGTAVVSMVAHAFGVPVLVFCEAYKFPERVQLDSICSNELGNPDVISRVPEREDLWHLKNCTHNENLQHLNLKYDTTPSDYVSMIITDYGMCHMDPSTLSCKFVPLHCQRAITPHNYSAKFAMRCLFYAVFANCCSQTKAMLT</sequence>
<dbReference type="InterPro" id="IPR042529">
    <property type="entry name" value="IF_2B-like_C"/>
</dbReference>
<evidence type="ECO:0000256" key="2">
    <source>
        <dbReference type="ARBA" id="ARBA00007251"/>
    </source>
</evidence>
<evidence type="ECO:0000313" key="11">
    <source>
        <dbReference type="Proteomes" id="UP000006038"/>
    </source>
</evidence>
<dbReference type="InterPro" id="IPR000649">
    <property type="entry name" value="IF-2B-related"/>
</dbReference>
<dbReference type="PANTHER" id="PTHR10233">
    <property type="entry name" value="TRANSLATION INITIATION FACTOR EIF-2B"/>
    <property type="match status" value="1"/>
</dbReference>
<evidence type="ECO:0000256" key="6">
    <source>
        <dbReference type="ARBA" id="ARBA00044147"/>
    </source>
</evidence>
<comment type="subunit">
    <text evidence="8">Component of the translation initiation factor 2B (eIF2B) complex which is a heterodecamer of two sets of five different subunits: alpha, beta, gamma, delta and epsilon. Subunits alpha, beta and delta comprise a regulatory subcomplex and subunits epsilon and gamma comprise a catalytic subcomplex. Within the complex, the hexameric regulatory complex resides at the center, with the two heterodimeric catalytic subcomplexes bound on opposite sides.</text>
</comment>
<name>J3NF26_ORYBR</name>
<reference evidence="10" key="1">
    <citation type="journal article" date="2013" name="Nat. Commun.">
        <title>Whole-genome sequencing of Oryza brachyantha reveals mechanisms underlying Oryza genome evolution.</title>
        <authorList>
            <person name="Chen J."/>
            <person name="Huang Q."/>
            <person name="Gao D."/>
            <person name="Wang J."/>
            <person name="Lang Y."/>
            <person name="Liu T."/>
            <person name="Li B."/>
            <person name="Bai Z."/>
            <person name="Luis Goicoechea J."/>
            <person name="Liang C."/>
            <person name="Chen C."/>
            <person name="Zhang W."/>
            <person name="Sun S."/>
            <person name="Liao Y."/>
            <person name="Zhang X."/>
            <person name="Yang L."/>
            <person name="Song C."/>
            <person name="Wang M."/>
            <person name="Shi J."/>
            <person name="Liu G."/>
            <person name="Liu J."/>
            <person name="Zhou H."/>
            <person name="Zhou W."/>
            <person name="Yu Q."/>
            <person name="An N."/>
            <person name="Chen Y."/>
            <person name="Cai Q."/>
            <person name="Wang B."/>
            <person name="Liu B."/>
            <person name="Min J."/>
            <person name="Huang Y."/>
            <person name="Wu H."/>
            <person name="Li Z."/>
            <person name="Zhang Y."/>
            <person name="Yin Y."/>
            <person name="Song W."/>
            <person name="Jiang J."/>
            <person name="Jackson S.A."/>
            <person name="Wing R.A."/>
            <person name="Wang J."/>
            <person name="Chen M."/>
        </authorList>
    </citation>
    <scope>NUCLEOTIDE SEQUENCE [LARGE SCALE GENOMIC DNA]</scope>
    <source>
        <strain evidence="10">cv. IRGC 101232</strain>
    </source>
</reference>
<dbReference type="InterPro" id="IPR037171">
    <property type="entry name" value="NagB/RpiA_transferase-like"/>
</dbReference>
<dbReference type="Gramene" id="OB12G25840.1">
    <property type="protein sequence ID" value="OB12G25840.1"/>
    <property type="gene ID" value="OB12G25840"/>
</dbReference>
<comment type="subcellular location">
    <subcellularLocation>
        <location evidence="1">Cytoplasm</location>
        <location evidence="1">Cytosol</location>
    </subcellularLocation>
</comment>
<dbReference type="GO" id="GO:0005829">
    <property type="term" value="C:cytosol"/>
    <property type="evidence" value="ECO:0007669"/>
    <property type="project" value="UniProtKB-SubCell"/>
</dbReference>
<evidence type="ECO:0000256" key="7">
    <source>
        <dbReference type="ARBA" id="ARBA00044356"/>
    </source>
</evidence>
<evidence type="ECO:0000256" key="4">
    <source>
        <dbReference type="ARBA" id="ARBA00022540"/>
    </source>
</evidence>
<dbReference type="HOGENOM" id="CLU_1273959_0_0_1"/>
<dbReference type="Pfam" id="PF01008">
    <property type="entry name" value="IF-2B"/>
    <property type="match status" value="1"/>
</dbReference>
<dbReference type="Gene3D" id="3.40.50.10470">
    <property type="entry name" value="Translation initiation factor eif-2b, domain 2"/>
    <property type="match status" value="1"/>
</dbReference>
<protein>
    <recommendedName>
        <fullName evidence="6">Translation initiation factor eIF2B subunit delta</fullName>
    </recommendedName>
    <alternativeName>
        <fullName evidence="7">eIF2B GDP-GTP exchange factor subunit delta</fullName>
    </alternativeName>
</protein>
<dbReference type="eggNOG" id="KOG1467">
    <property type="taxonomic scope" value="Eukaryota"/>
</dbReference>
<proteinExistence type="inferred from homology"/>
<dbReference type="PANTHER" id="PTHR10233:SF14">
    <property type="entry name" value="TRANSLATION INITIATION FACTOR EIF-2B SUBUNIT DELTA"/>
    <property type="match status" value="1"/>
</dbReference>
<keyword evidence="11" id="KW-1185">Reference proteome</keyword>
<dbReference type="SUPFAM" id="SSF100950">
    <property type="entry name" value="NagB/RpiA/CoA transferase-like"/>
    <property type="match status" value="1"/>
</dbReference>
<organism evidence="10">
    <name type="scientific">Oryza brachyantha</name>
    <name type="common">malo sina</name>
    <dbReference type="NCBI Taxonomy" id="4533"/>
    <lineage>
        <taxon>Eukaryota</taxon>
        <taxon>Viridiplantae</taxon>
        <taxon>Streptophyta</taxon>
        <taxon>Embryophyta</taxon>
        <taxon>Tracheophyta</taxon>
        <taxon>Spermatophyta</taxon>
        <taxon>Magnoliopsida</taxon>
        <taxon>Liliopsida</taxon>
        <taxon>Poales</taxon>
        <taxon>Poaceae</taxon>
        <taxon>BOP clade</taxon>
        <taxon>Oryzoideae</taxon>
        <taxon>Oryzeae</taxon>
        <taxon>Oryzinae</taxon>
        <taxon>Oryza</taxon>
    </lineage>
</organism>
<accession>J3NF26</accession>
<evidence type="ECO:0000256" key="8">
    <source>
        <dbReference type="ARBA" id="ARBA00046432"/>
    </source>
</evidence>
<dbReference type="EnsemblPlants" id="OB12G25840.1">
    <property type="protein sequence ID" value="OB12G25840.1"/>
    <property type="gene ID" value="OB12G25840"/>
</dbReference>
<evidence type="ECO:0000256" key="3">
    <source>
        <dbReference type="ARBA" id="ARBA00022490"/>
    </source>
</evidence>
<evidence type="ECO:0000256" key="5">
    <source>
        <dbReference type="ARBA" id="ARBA00022917"/>
    </source>
</evidence>
<reference evidence="10" key="2">
    <citation type="submission" date="2013-04" db="UniProtKB">
        <authorList>
            <consortium name="EnsemblPlants"/>
        </authorList>
    </citation>
    <scope>IDENTIFICATION</scope>
</reference>
<keyword evidence="4" id="KW-0396">Initiation factor</keyword>